<protein>
    <recommendedName>
        <fullName evidence="3">F-box domain-containing protein</fullName>
    </recommendedName>
</protein>
<keyword evidence="2" id="KW-1185">Reference proteome</keyword>
<evidence type="ECO:0000313" key="2">
    <source>
        <dbReference type="Proteomes" id="UP000467700"/>
    </source>
</evidence>
<evidence type="ECO:0008006" key="3">
    <source>
        <dbReference type="Google" id="ProtNLM"/>
    </source>
</evidence>
<accession>A0A8S0X250</accession>
<dbReference type="AlphaFoldDB" id="A0A8S0X250"/>
<dbReference type="EMBL" id="CACVBS010000111">
    <property type="protein sequence ID" value="CAA7271437.1"/>
    <property type="molecule type" value="Genomic_DNA"/>
</dbReference>
<name>A0A8S0X250_CYCAE</name>
<reference evidence="1 2" key="1">
    <citation type="submission" date="2020-01" db="EMBL/GenBank/DDBJ databases">
        <authorList>
            <person name="Gupta K D."/>
        </authorList>
    </citation>
    <scope>NUCLEOTIDE SEQUENCE [LARGE SCALE GENOMIC DNA]</scope>
</reference>
<evidence type="ECO:0000313" key="1">
    <source>
        <dbReference type="EMBL" id="CAA7271437.1"/>
    </source>
</evidence>
<proteinExistence type="predicted"/>
<dbReference type="Proteomes" id="UP000467700">
    <property type="component" value="Unassembled WGS sequence"/>
</dbReference>
<comment type="caution">
    <text evidence="1">The sequence shown here is derived from an EMBL/GenBank/DDBJ whole genome shotgun (WGS) entry which is preliminary data.</text>
</comment>
<organism evidence="1 2">
    <name type="scientific">Cyclocybe aegerita</name>
    <name type="common">Black poplar mushroom</name>
    <name type="synonym">Agrocybe aegerita</name>
    <dbReference type="NCBI Taxonomy" id="1973307"/>
    <lineage>
        <taxon>Eukaryota</taxon>
        <taxon>Fungi</taxon>
        <taxon>Dikarya</taxon>
        <taxon>Basidiomycota</taxon>
        <taxon>Agaricomycotina</taxon>
        <taxon>Agaricomycetes</taxon>
        <taxon>Agaricomycetidae</taxon>
        <taxon>Agaricales</taxon>
        <taxon>Agaricineae</taxon>
        <taxon>Bolbitiaceae</taxon>
        <taxon>Cyclocybe</taxon>
    </lineage>
</organism>
<dbReference type="OrthoDB" id="2934649at2759"/>
<gene>
    <name evidence="1" type="ORF">AAE3_LOCUS13682</name>
</gene>
<sequence>MDDDYEFDSAPPEEVGYLWELRALNALRFSSQVCAVWRAIILKSSTLWASVLDLECLNQINEDWRNEVLRRTGQALLSLRGLIDGENEKIRSWFSSVVAENWDRIQQLDVTLSPATDHNCQAVSWMFLVQPSKYLRRFCLNIRPPTSTAICTQGITYPLQGPWLSQLRQLSLSQPNPRSIPSTYHLLDILRTMPLLESLQLTIRENLLSFYILLHCIHPGDGCCLFVEAADDSQGTIPFDGLENMQDLMFMWSSGYFKVHPPKALRIHMKQLEYRIIELPFHPAGPQTRFYSSFRPAATEHARALHHFASLDQSFFQSLTYLDIEASPDNANDSVFRFLFDLDGLEVSSMPFSTLQFLSSHLPPRDKDYITLPSLQTLTVRNIKQEVPNLGADAFNVASPFTKFLTWRQGEVPLKNLDLTECGSGLPNMGFLDTFTGLNVIWTGPGRKEESYSHWMTFPADKHISIDPLLKFGAFDIVLVVESFKFFKGPV</sequence>